<feature type="domain" description="VOC" evidence="2">
    <location>
        <begin position="28"/>
        <end position="169"/>
    </location>
</feature>
<gene>
    <name evidence="3" type="ORF">MES5069_400122</name>
</gene>
<dbReference type="InterPro" id="IPR029068">
    <property type="entry name" value="Glyas_Bleomycin-R_OHBP_Dase"/>
</dbReference>
<reference evidence="3 4" key="1">
    <citation type="submission" date="2022-03" db="EMBL/GenBank/DDBJ databases">
        <authorList>
            <person name="Brunel B."/>
        </authorList>
    </citation>
    <scope>NUCLEOTIDE SEQUENCE [LARGE SCALE GENOMIC DNA]</scope>
    <source>
        <strain evidence="3">STM5069sample</strain>
    </source>
</reference>
<comment type="caution">
    <text evidence="3">The sequence shown here is derived from an EMBL/GenBank/DDBJ whole genome shotgun (WGS) entry which is preliminary data.</text>
</comment>
<accession>A0ABM9E4U1</accession>
<organism evidence="3 4">
    <name type="scientific">Mesorhizobium escarrei</name>
    <dbReference type="NCBI Taxonomy" id="666018"/>
    <lineage>
        <taxon>Bacteria</taxon>
        <taxon>Pseudomonadati</taxon>
        <taxon>Pseudomonadota</taxon>
        <taxon>Alphaproteobacteria</taxon>
        <taxon>Hyphomicrobiales</taxon>
        <taxon>Phyllobacteriaceae</taxon>
        <taxon>Mesorhizobium</taxon>
    </lineage>
</organism>
<dbReference type="InterPro" id="IPR037523">
    <property type="entry name" value="VOC_core"/>
</dbReference>
<dbReference type="RefSeq" id="WP_254019895.1">
    <property type="nucleotide sequence ID" value="NZ_CAKXZT010000136.1"/>
</dbReference>
<dbReference type="Gene3D" id="3.10.180.10">
    <property type="entry name" value="2,3-Dihydroxybiphenyl 1,2-Dioxygenase, domain 1"/>
    <property type="match status" value="1"/>
</dbReference>
<dbReference type="PROSITE" id="PS51819">
    <property type="entry name" value="VOC"/>
    <property type="match status" value="1"/>
</dbReference>
<evidence type="ECO:0000313" key="3">
    <source>
        <dbReference type="EMBL" id="CAH2404126.1"/>
    </source>
</evidence>
<evidence type="ECO:0000256" key="1">
    <source>
        <dbReference type="ARBA" id="ARBA00022723"/>
    </source>
</evidence>
<dbReference type="SUPFAM" id="SSF54593">
    <property type="entry name" value="Glyoxalase/Bleomycin resistance protein/Dihydroxybiphenyl dioxygenase"/>
    <property type="match status" value="1"/>
</dbReference>
<dbReference type="EC" id="5.1.3.33" evidence="3"/>
<name>A0ABM9E4U1_9HYPH</name>
<keyword evidence="3" id="KW-0413">Isomerase</keyword>
<dbReference type="Proteomes" id="UP001153050">
    <property type="component" value="Unassembled WGS sequence"/>
</dbReference>
<dbReference type="EMBL" id="CAKXZT010000136">
    <property type="protein sequence ID" value="CAH2404126.1"/>
    <property type="molecule type" value="Genomic_DNA"/>
</dbReference>
<evidence type="ECO:0000259" key="2">
    <source>
        <dbReference type="PROSITE" id="PS51819"/>
    </source>
</evidence>
<dbReference type="PANTHER" id="PTHR43048">
    <property type="entry name" value="METHYLMALONYL-COA EPIMERASE"/>
    <property type="match status" value="1"/>
</dbReference>
<dbReference type="InterPro" id="IPR004360">
    <property type="entry name" value="Glyas_Fos-R_dOase_dom"/>
</dbReference>
<proteinExistence type="predicted"/>
<dbReference type="PANTHER" id="PTHR43048:SF3">
    <property type="entry name" value="METHYLMALONYL-COA EPIMERASE, MITOCHONDRIAL"/>
    <property type="match status" value="1"/>
</dbReference>
<keyword evidence="1" id="KW-0479">Metal-binding</keyword>
<evidence type="ECO:0000313" key="4">
    <source>
        <dbReference type="Proteomes" id="UP001153050"/>
    </source>
</evidence>
<dbReference type="InterPro" id="IPR051785">
    <property type="entry name" value="MMCE/EMCE_epimerase"/>
</dbReference>
<dbReference type="GO" id="GO:0016853">
    <property type="term" value="F:isomerase activity"/>
    <property type="evidence" value="ECO:0007669"/>
    <property type="project" value="UniProtKB-KW"/>
</dbReference>
<dbReference type="Pfam" id="PF00903">
    <property type="entry name" value="Glyoxalase"/>
    <property type="match status" value="1"/>
</dbReference>
<keyword evidence="4" id="KW-1185">Reference proteome</keyword>
<protein>
    <submittedName>
        <fullName evidence="3">2-epi-5-epi-valiolone epimerase</fullName>
        <ecNumber evidence="3">5.1.3.33</ecNumber>
    </submittedName>
</protein>
<sequence length="185" mass="19991">MPDALHPAGHAPGRAPKDAPSRLITVTHVHHTGFTVASLLQSLPFWTDVLGFELVGTDTLKRPDFVEQVTGVADAEISVAMVAGAGQIIELLEYTRPSDRRDLRYRACDTGAAHIALIVDGLDALVDRARPYGWVPLGNPQTVPEGPWAGRRVIYVRGPDGVTIEFVELARPSEGPAEATLQTRK</sequence>